<sequence>MRLTIFLAIFFLNTSQANAETMGFDCHFDRYSMDGKTGEEDFKLSYLVDDESGKGYLMGNQGTSEVTVIPSEGQVTFIEVTTSGNVMTTTWVISGPAVHSRNTVFMGKLRGSQYYGSCEMK</sequence>
<dbReference type="AlphaFoldDB" id="A0A2N5X4N9"/>
<proteinExistence type="predicted"/>
<feature type="chain" id="PRO_5014646078" evidence="1">
    <location>
        <begin position="20"/>
        <end position="121"/>
    </location>
</feature>
<organism evidence="2 3">
    <name type="scientific">Pseudohalioglobus lutimaris</name>
    <dbReference type="NCBI Taxonomy" id="1737061"/>
    <lineage>
        <taxon>Bacteria</taxon>
        <taxon>Pseudomonadati</taxon>
        <taxon>Pseudomonadota</taxon>
        <taxon>Gammaproteobacteria</taxon>
        <taxon>Cellvibrionales</taxon>
        <taxon>Halieaceae</taxon>
        <taxon>Pseudohalioglobus</taxon>
    </lineage>
</organism>
<gene>
    <name evidence="2" type="ORF">C0039_07990</name>
</gene>
<evidence type="ECO:0000256" key="1">
    <source>
        <dbReference type="SAM" id="SignalP"/>
    </source>
</evidence>
<protein>
    <submittedName>
        <fullName evidence="2">Uncharacterized protein</fullName>
    </submittedName>
</protein>
<accession>A0A2N5X4N9</accession>
<keyword evidence="1" id="KW-0732">Signal</keyword>
<dbReference type="EMBL" id="PKUS01000007">
    <property type="protein sequence ID" value="PLW69458.1"/>
    <property type="molecule type" value="Genomic_DNA"/>
</dbReference>
<feature type="signal peptide" evidence="1">
    <location>
        <begin position="1"/>
        <end position="19"/>
    </location>
</feature>
<dbReference type="Proteomes" id="UP000235005">
    <property type="component" value="Unassembled WGS sequence"/>
</dbReference>
<comment type="caution">
    <text evidence="2">The sequence shown here is derived from an EMBL/GenBank/DDBJ whole genome shotgun (WGS) entry which is preliminary data.</text>
</comment>
<dbReference type="RefSeq" id="WP_101517783.1">
    <property type="nucleotide sequence ID" value="NZ_PKUS01000007.1"/>
</dbReference>
<dbReference type="OrthoDB" id="5875457at2"/>
<evidence type="ECO:0000313" key="3">
    <source>
        <dbReference type="Proteomes" id="UP000235005"/>
    </source>
</evidence>
<evidence type="ECO:0000313" key="2">
    <source>
        <dbReference type="EMBL" id="PLW69458.1"/>
    </source>
</evidence>
<reference evidence="2 3" key="1">
    <citation type="submission" date="2018-01" db="EMBL/GenBank/DDBJ databases">
        <title>The draft genome sequence of Halioglobus lutimaris HF004.</title>
        <authorList>
            <person name="Du Z.-J."/>
            <person name="Shi M.-J."/>
        </authorList>
    </citation>
    <scope>NUCLEOTIDE SEQUENCE [LARGE SCALE GENOMIC DNA]</scope>
    <source>
        <strain evidence="2 3">HF004</strain>
    </source>
</reference>
<keyword evidence="3" id="KW-1185">Reference proteome</keyword>
<name>A0A2N5X4N9_9GAMM</name>